<gene>
    <name evidence="1" type="ORF">FHS28_000569</name>
</gene>
<accession>A0ABR6GM78</accession>
<evidence type="ECO:0000313" key="2">
    <source>
        <dbReference type="Proteomes" id="UP000574369"/>
    </source>
</evidence>
<dbReference type="Pfam" id="PF19265">
    <property type="entry name" value="DUF5908"/>
    <property type="match status" value="1"/>
</dbReference>
<dbReference type="InterPro" id="IPR045459">
    <property type="entry name" value="DUF5908"/>
</dbReference>
<dbReference type="Proteomes" id="UP000574369">
    <property type="component" value="Unassembled WGS sequence"/>
</dbReference>
<proteinExistence type="predicted"/>
<dbReference type="RefSeq" id="WP_184294062.1">
    <property type="nucleotide sequence ID" value="NZ_JACHXO010000001.1"/>
</dbReference>
<reference evidence="1 2" key="1">
    <citation type="submission" date="2020-08" db="EMBL/GenBank/DDBJ databases">
        <title>Genomic Encyclopedia of Type Strains, Phase III (KMG-III): the genomes of soil and plant-associated and newly described type strains.</title>
        <authorList>
            <person name="Whitman W."/>
        </authorList>
    </citation>
    <scope>NUCLEOTIDE SEQUENCE [LARGE SCALE GENOMIC DNA]</scope>
    <source>
        <strain evidence="1 2">CECT 7247</strain>
    </source>
</reference>
<name>A0ABR6GM78_9BURK</name>
<protein>
    <submittedName>
        <fullName evidence="1">Uncharacterized protein</fullName>
    </submittedName>
</protein>
<sequence length="58" mass="6656">MSIEIRQLLIRTQVHPAPAPAAQVRPGMSPAELQRLREQLKADCKTWLAERLRTHGER</sequence>
<keyword evidence="2" id="KW-1185">Reference proteome</keyword>
<organism evidence="1 2">
    <name type="scientific">Roseateles terrae</name>
    <dbReference type="NCBI Taxonomy" id="431060"/>
    <lineage>
        <taxon>Bacteria</taxon>
        <taxon>Pseudomonadati</taxon>
        <taxon>Pseudomonadota</taxon>
        <taxon>Betaproteobacteria</taxon>
        <taxon>Burkholderiales</taxon>
        <taxon>Sphaerotilaceae</taxon>
        <taxon>Roseateles</taxon>
    </lineage>
</organism>
<evidence type="ECO:0000313" key="1">
    <source>
        <dbReference type="EMBL" id="MBB3193204.1"/>
    </source>
</evidence>
<comment type="caution">
    <text evidence="1">The sequence shown here is derived from an EMBL/GenBank/DDBJ whole genome shotgun (WGS) entry which is preliminary data.</text>
</comment>
<dbReference type="EMBL" id="JACHXO010000001">
    <property type="protein sequence ID" value="MBB3193204.1"/>
    <property type="molecule type" value="Genomic_DNA"/>
</dbReference>